<keyword evidence="1" id="KW-1133">Transmembrane helix</keyword>
<gene>
    <name evidence="2" type="ORF">HY834_02285</name>
</gene>
<accession>A0A933KZ79</accession>
<keyword evidence="1" id="KW-0812">Transmembrane</keyword>
<organism evidence="2 3">
    <name type="scientific">Devosia nanyangense</name>
    <dbReference type="NCBI Taxonomy" id="1228055"/>
    <lineage>
        <taxon>Bacteria</taxon>
        <taxon>Pseudomonadati</taxon>
        <taxon>Pseudomonadota</taxon>
        <taxon>Alphaproteobacteria</taxon>
        <taxon>Hyphomicrobiales</taxon>
        <taxon>Devosiaceae</taxon>
        <taxon>Devosia</taxon>
    </lineage>
</organism>
<reference evidence="2" key="1">
    <citation type="submission" date="2020-07" db="EMBL/GenBank/DDBJ databases">
        <title>Huge and variable diversity of episymbiotic CPR bacteria and DPANN archaea in groundwater ecosystems.</title>
        <authorList>
            <person name="He C.Y."/>
            <person name="Keren R."/>
            <person name="Whittaker M."/>
            <person name="Farag I.F."/>
            <person name="Doudna J."/>
            <person name="Cate J.H.D."/>
            <person name="Banfield J.F."/>
        </authorList>
    </citation>
    <scope>NUCLEOTIDE SEQUENCE</scope>
    <source>
        <strain evidence="2">NC_groundwater_1586_Pr3_B-0.1um_66_15</strain>
    </source>
</reference>
<keyword evidence="1" id="KW-0472">Membrane</keyword>
<evidence type="ECO:0000256" key="1">
    <source>
        <dbReference type="SAM" id="Phobius"/>
    </source>
</evidence>
<dbReference type="Proteomes" id="UP000782610">
    <property type="component" value="Unassembled WGS sequence"/>
</dbReference>
<dbReference type="EMBL" id="JACRAF010000006">
    <property type="protein sequence ID" value="MBI4920551.1"/>
    <property type="molecule type" value="Genomic_DNA"/>
</dbReference>
<protein>
    <submittedName>
        <fullName evidence="2">Uncharacterized protein</fullName>
    </submittedName>
</protein>
<proteinExistence type="predicted"/>
<feature type="transmembrane region" description="Helical" evidence="1">
    <location>
        <begin position="176"/>
        <end position="198"/>
    </location>
</feature>
<sequence>MAETSDNSNEFSDESVAKLISEVQEPALQARIRALVDTLKRRYDAAEHLARATDRFSKIYKLVDKRAPPGDGVTRVLDYLQTPPTYMFLGLILIALSYVGTITSLNSSLNFIVVILGIAILLYGTGSQAAATLGVDAKQASALLQAYIAASPGQRSDQLLGQVKDSLEKPAANGGLNIAIAGGAAVLAAVFGYGIITFRQDILLTLREWDRYSVVSVDLCYQEELSQKCLGASEIGQASADLDSAIRNQLVLKSGTGRTVFRRIVDGRLEFVVFDGDLGKDRSVEFDPVSQEVGSGRSGASYVVGAHYEFAVPADINLVEDGKCIDYVDAEQKNCAVTYLNDEKHEQGGVPFYDVQAHVYVLKDKVRVISGDDA</sequence>
<name>A0A933KZ79_9HYPH</name>
<evidence type="ECO:0000313" key="2">
    <source>
        <dbReference type="EMBL" id="MBI4920551.1"/>
    </source>
</evidence>
<dbReference type="AlphaFoldDB" id="A0A933KZ79"/>
<feature type="transmembrane region" description="Helical" evidence="1">
    <location>
        <begin position="109"/>
        <end position="126"/>
    </location>
</feature>
<comment type="caution">
    <text evidence="2">The sequence shown here is derived from an EMBL/GenBank/DDBJ whole genome shotgun (WGS) entry which is preliminary data.</text>
</comment>
<evidence type="ECO:0000313" key="3">
    <source>
        <dbReference type="Proteomes" id="UP000782610"/>
    </source>
</evidence>
<feature type="transmembrane region" description="Helical" evidence="1">
    <location>
        <begin position="85"/>
        <end position="102"/>
    </location>
</feature>